<name>A0A1J5RZ72_9ZZZZ</name>
<sequence>MHRDRGSAACPNALKVPRERVEELLLEGIKRDLLSDAAFSVFEEEVRRILAESQPNPRDAVRAITRAEKEVENIRSAIRQGIVTPTTLSALQDAEAKLKAAQASKREIEQFEPMDVIPRAREAHQELVSSLEQVEDVSAAREAIRAIVGEIRLVPEGGDLVAELTSAGLAGVCQLTLVAGARFERRLTVVRVPLSQPQATCGKGVALDP</sequence>
<reference evidence="1" key="1">
    <citation type="submission" date="2016-10" db="EMBL/GenBank/DDBJ databases">
        <title>Sequence of Gallionella enrichment culture.</title>
        <authorList>
            <person name="Poehlein A."/>
            <person name="Muehling M."/>
            <person name="Daniel R."/>
        </authorList>
    </citation>
    <scope>NUCLEOTIDE SEQUENCE</scope>
</reference>
<proteinExistence type="predicted"/>
<protein>
    <submittedName>
        <fullName evidence="1">Uncharacterized protein</fullName>
    </submittedName>
</protein>
<dbReference type="EMBL" id="MLJW01000178">
    <property type="protein sequence ID" value="OIQ94819.1"/>
    <property type="molecule type" value="Genomic_DNA"/>
</dbReference>
<organism evidence="1">
    <name type="scientific">mine drainage metagenome</name>
    <dbReference type="NCBI Taxonomy" id="410659"/>
    <lineage>
        <taxon>unclassified sequences</taxon>
        <taxon>metagenomes</taxon>
        <taxon>ecological metagenomes</taxon>
    </lineage>
</organism>
<dbReference type="AlphaFoldDB" id="A0A1J5RZ72"/>
<gene>
    <name evidence="1" type="ORF">GALL_231740</name>
</gene>
<evidence type="ECO:0000313" key="1">
    <source>
        <dbReference type="EMBL" id="OIQ94819.1"/>
    </source>
</evidence>
<accession>A0A1J5RZ72</accession>
<comment type="caution">
    <text evidence="1">The sequence shown here is derived from an EMBL/GenBank/DDBJ whole genome shotgun (WGS) entry which is preliminary data.</text>
</comment>